<gene>
    <name evidence="5" type="ORF">F5544_07240</name>
</gene>
<keyword evidence="2" id="KW-0238">DNA-binding</keyword>
<feature type="domain" description="HTH gntR-type" evidence="4">
    <location>
        <begin position="3"/>
        <end position="71"/>
    </location>
</feature>
<proteinExistence type="predicted"/>
<evidence type="ECO:0000256" key="3">
    <source>
        <dbReference type="ARBA" id="ARBA00023163"/>
    </source>
</evidence>
<organism evidence="5 6">
    <name type="scientific">Nocardia arthritidis</name>
    <dbReference type="NCBI Taxonomy" id="228602"/>
    <lineage>
        <taxon>Bacteria</taxon>
        <taxon>Bacillati</taxon>
        <taxon>Actinomycetota</taxon>
        <taxon>Actinomycetes</taxon>
        <taxon>Mycobacteriales</taxon>
        <taxon>Nocardiaceae</taxon>
        <taxon>Nocardia</taxon>
    </lineage>
</organism>
<dbReference type="InterPro" id="IPR036390">
    <property type="entry name" value="WH_DNA-bd_sf"/>
</dbReference>
<evidence type="ECO:0000259" key="4">
    <source>
        <dbReference type="PROSITE" id="PS50949"/>
    </source>
</evidence>
<dbReference type="PRINTS" id="PR00035">
    <property type="entry name" value="HTHGNTR"/>
</dbReference>
<dbReference type="AlphaFoldDB" id="A0A6G9Y7X1"/>
<accession>A0A6G9Y7X1</accession>
<sequence>MADPAYVSIADEYARQIRDGALPSGTKLPSHAQLAERHGCSRLTIRKALDLLRDEGLVRTVRGHGTYVTAAEDAPERPPSFDNDVDRIRAIANAIRRARLSSELIIYYQIRIAELSGIRQSAIEEARDRGLSYTEIGRQLGLSRSRLDQLPHEDP</sequence>
<dbReference type="CDD" id="cd07377">
    <property type="entry name" value="WHTH_GntR"/>
    <property type="match status" value="1"/>
</dbReference>
<dbReference type="InterPro" id="IPR000524">
    <property type="entry name" value="Tscrpt_reg_HTH_GntR"/>
</dbReference>
<keyword evidence="1" id="KW-0805">Transcription regulation</keyword>
<dbReference type="GO" id="GO:0045892">
    <property type="term" value="P:negative regulation of DNA-templated transcription"/>
    <property type="evidence" value="ECO:0007669"/>
    <property type="project" value="TreeGrafter"/>
</dbReference>
<dbReference type="SUPFAM" id="SSF46785">
    <property type="entry name" value="Winged helix' DNA-binding domain"/>
    <property type="match status" value="1"/>
</dbReference>
<evidence type="ECO:0000256" key="1">
    <source>
        <dbReference type="ARBA" id="ARBA00023015"/>
    </source>
</evidence>
<evidence type="ECO:0000313" key="6">
    <source>
        <dbReference type="Proteomes" id="UP000503540"/>
    </source>
</evidence>
<dbReference type="PANTHER" id="PTHR44846:SF17">
    <property type="entry name" value="GNTR-FAMILY TRANSCRIPTIONAL REGULATOR"/>
    <property type="match status" value="1"/>
</dbReference>
<dbReference type="PANTHER" id="PTHR44846">
    <property type="entry name" value="MANNOSYL-D-GLYCERATE TRANSPORT/METABOLISM SYSTEM REPRESSOR MNGR-RELATED"/>
    <property type="match status" value="1"/>
</dbReference>
<dbReference type="Gene3D" id="1.10.10.10">
    <property type="entry name" value="Winged helix-like DNA-binding domain superfamily/Winged helix DNA-binding domain"/>
    <property type="match status" value="1"/>
</dbReference>
<dbReference type="Pfam" id="PF00392">
    <property type="entry name" value="GntR"/>
    <property type="match status" value="1"/>
</dbReference>
<keyword evidence="6" id="KW-1185">Reference proteome</keyword>
<dbReference type="GO" id="GO:0003677">
    <property type="term" value="F:DNA binding"/>
    <property type="evidence" value="ECO:0007669"/>
    <property type="project" value="UniProtKB-KW"/>
</dbReference>
<protein>
    <submittedName>
        <fullName evidence="5">GntR family transcriptional regulator</fullName>
    </submittedName>
</protein>
<dbReference type="SUPFAM" id="SSF88659">
    <property type="entry name" value="Sigma3 and sigma4 domains of RNA polymerase sigma factors"/>
    <property type="match status" value="1"/>
</dbReference>
<dbReference type="PROSITE" id="PS50949">
    <property type="entry name" value="HTH_GNTR"/>
    <property type="match status" value="1"/>
</dbReference>
<dbReference type="InterPro" id="IPR013324">
    <property type="entry name" value="RNA_pol_sigma_r3/r4-like"/>
</dbReference>
<evidence type="ECO:0000256" key="2">
    <source>
        <dbReference type="ARBA" id="ARBA00023125"/>
    </source>
</evidence>
<dbReference type="SMART" id="SM00345">
    <property type="entry name" value="HTH_GNTR"/>
    <property type="match status" value="1"/>
</dbReference>
<dbReference type="GO" id="GO:0003700">
    <property type="term" value="F:DNA-binding transcription factor activity"/>
    <property type="evidence" value="ECO:0007669"/>
    <property type="project" value="InterPro"/>
</dbReference>
<dbReference type="KEGG" id="nah:F5544_07240"/>
<dbReference type="InterPro" id="IPR050679">
    <property type="entry name" value="Bact_HTH_transcr_reg"/>
</dbReference>
<name>A0A6G9Y7X1_9NOCA</name>
<keyword evidence="3" id="KW-0804">Transcription</keyword>
<reference evidence="5 6" key="1">
    <citation type="journal article" date="2019" name="ACS Chem. Biol.">
        <title>Identification and Mobilization of a Cryptic Antibiotic Biosynthesis Gene Locus from a Human-Pathogenic Nocardia Isolate.</title>
        <authorList>
            <person name="Herisse M."/>
            <person name="Ishida K."/>
            <person name="Porter J.L."/>
            <person name="Howden B."/>
            <person name="Hertweck C."/>
            <person name="Stinear T.P."/>
            <person name="Pidot S.J."/>
        </authorList>
    </citation>
    <scope>NUCLEOTIDE SEQUENCE [LARGE SCALE GENOMIC DNA]</scope>
    <source>
        <strain evidence="5 6">AUSMDU00012717</strain>
    </source>
</reference>
<evidence type="ECO:0000313" key="5">
    <source>
        <dbReference type="EMBL" id="QIS09355.1"/>
    </source>
</evidence>
<dbReference type="Proteomes" id="UP000503540">
    <property type="component" value="Chromosome"/>
</dbReference>
<dbReference type="EMBL" id="CP046172">
    <property type="protein sequence ID" value="QIS09355.1"/>
    <property type="molecule type" value="Genomic_DNA"/>
</dbReference>
<dbReference type="RefSeq" id="WP_167472472.1">
    <property type="nucleotide sequence ID" value="NZ_CP046172.1"/>
</dbReference>
<dbReference type="InterPro" id="IPR036388">
    <property type="entry name" value="WH-like_DNA-bd_sf"/>
</dbReference>